<dbReference type="PROSITE" id="PS00512">
    <property type="entry name" value="ALPHA_GALACTOSIDASE"/>
    <property type="match status" value="1"/>
</dbReference>
<comment type="catalytic activity">
    <reaction evidence="1 8">
        <text>Hydrolysis of terminal, non-reducing alpha-D-galactose residues in alpha-D-galactosides, including galactose oligosaccharides, galactomannans and galactolipids.</text>
        <dbReference type="EC" id="3.2.1.22"/>
    </reaction>
</comment>
<reference evidence="11 12" key="1">
    <citation type="submission" date="2017-11" db="EMBL/GenBank/DDBJ databases">
        <title>Genomic Encyclopedia of Archaeal and Bacterial Type Strains, Phase II (KMG-II): From Individual Species to Whole Genera.</title>
        <authorList>
            <person name="Goeker M."/>
        </authorList>
    </citation>
    <scope>NUCLEOTIDE SEQUENCE [LARGE SCALE GENOMIC DNA]</scope>
    <source>
        <strain evidence="11 12">DSM 27268</strain>
    </source>
</reference>
<dbReference type="GO" id="GO:0016052">
    <property type="term" value="P:carbohydrate catabolic process"/>
    <property type="evidence" value="ECO:0007669"/>
    <property type="project" value="UniProtKB-ARBA"/>
</dbReference>
<dbReference type="PANTHER" id="PTHR11452">
    <property type="entry name" value="ALPHA-GALACTOSIDASE/ALPHA-N-ACETYLGALACTOSAMINIDASE"/>
    <property type="match status" value="1"/>
</dbReference>
<feature type="domain" description="Alpha galactosidase C-terminal" evidence="10">
    <location>
        <begin position="317"/>
        <end position="392"/>
    </location>
</feature>
<dbReference type="Gene3D" id="3.20.20.70">
    <property type="entry name" value="Aldolase class I"/>
    <property type="match status" value="1"/>
</dbReference>
<keyword evidence="6 8" id="KW-1015">Disulfide bond</keyword>
<organism evidence="11 12">
    <name type="scientific">Thermoflavifilum aggregans</name>
    <dbReference type="NCBI Taxonomy" id="454188"/>
    <lineage>
        <taxon>Bacteria</taxon>
        <taxon>Pseudomonadati</taxon>
        <taxon>Bacteroidota</taxon>
        <taxon>Chitinophagia</taxon>
        <taxon>Chitinophagales</taxon>
        <taxon>Chitinophagaceae</taxon>
        <taxon>Thermoflavifilum</taxon>
    </lineage>
</organism>
<evidence type="ECO:0000259" key="10">
    <source>
        <dbReference type="Pfam" id="PF17801"/>
    </source>
</evidence>
<evidence type="ECO:0000256" key="3">
    <source>
        <dbReference type="ARBA" id="ARBA00012755"/>
    </source>
</evidence>
<accession>A0A2M9CXV8</accession>
<evidence type="ECO:0000256" key="6">
    <source>
        <dbReference type="ARBA" id="ARBA00023157"/>
    </source>
</evidence>
<evidence type="ECO:0000256" key="9">
    <source>
        <dbReference type="SAM" id="SignalP"/>
    </source>
</evidence>
<evidence type="ECO:0000313" key="11">
    <source>
        <dbReference type="EMBL" id="PJJ76756.1"/>
    </source>
</evidence>
<dbReference type="InterPro" id="IPR041233">
    <property type="entry name" value="Melibiase_C"/>
</dbReference>
<gene>
    <name evidence="11" type="ORF">BXY57_2389</name>
</gene>
<proteinExistence type="inferred from homology"/>
<evidence type="ECO:0000256" key="7">
    <source>
        <dbReference type="ARBA" id="ARBA00023295"/>
    </source>
</evidence>
<dbReference type="RefSeq" id="WP_100315192.1">
    <property type="nucleotide sequence ID" value="NZ_PGFG01000001.1"/>
</dbReference>
<evidence type="ECO:0000313" key="12">
    <source>
        <dbReference type="Proteomes" id="UP000230000"/>
    </source>
</evidence>
<dbReference type="PRINTS" id="PR00740">
    <property type="entry name" value="GLHYDRLASE27"/>
</dbReference>
<dbReference type="SUPFAM" id="SSF51445">
    <property type="entry name" value="(Trans)glycosidases"/>
    <property type="match status" value="1"/>
</dbReference>
<dbReference type="EC" id="3.2.1.22" evidence="3 8"/>
<dbReference type="SUPFAM" id="SSF51011">
    <property type="entry name" value="Glycosyl hydrolase domain"/>
    <property type="match status" value="1"/>
</dbReference>
<feature type="signal peptide" evidence="9">
    <location>
        <begin position="1"/>
        <end position="26"/>
    </location>
</feature>
<evidence type="ECO:0000256" key="8">
    <source>
        <dbReference type="RuleBase" id="RU361168"/>
    </source>
</evidence>
<dbReference type="Proteomes" id="UP000230000">
    <property type="component" value="Unassembled WGS sequence"/>
</dbReference>
<dbReference type="PANTHER" id="PTHR11452:SF75">
    <property type="entry name" value="ALPHA-GALACTOSIDASE MEL1"/>
    <property type="match status" value="1"/>
</dbReference>
<protein>
    <recommendedName>
        <fullName evidence="3 8">Alpha-galactosidase</fullName>
        <ecNumber evidence="3 8">3.2.1.22</ecNumber>
    </recommendedName>
    <alternativeName>
        <fullName evidence="8">Melibiase</fullName>
    </alternativeName>
</protein>
<comment type="similarity">
    <text evidence="2 8">Belongs to the glycosyl hydrolase 27 family.</text>
</comment>
<evidence type="ECO:0000256" key="5">
    <source>
        <dbReference type="ARBA" id="ARBA00022801"/>
    </source>
</evidence>
<dbReference type="AlphaFoldDB" id="A0A2M9CXV8"/>
<dbReference type="FunFam" id="3.20.20.70:FF:000202">
    <property type="entry name" value="Alpha-galactosidase"/>
    <property type="match status" value="1"/>
</dbReference>
<dbReference type="Gene3D" id="2.60.40.1180">
    <property type="entry name" value="Golgi alpha-mannosidase II"/>
    <property type="match status" value="1"/>
</dbReference>
<keyword evidence="4 9" id="KW-0732">Signal</keyword>
<dbReference type="InterPro" id="IPR000111">
    <property type="entry name" value="Glyco_hydro_27/36_CS"/>
</dbReference>
<dbReference type="InterPro" id="IPR013785">
    <property type="entry name" value="Aldolase_TIM"/>
</dbReference>
<dbReference type="InterPro" id="IPR002241">
    <property type="entry name" value="Glyco_hydro_27"/>
</dbReference>
<sequence length="397" mass="44740">MFKFSVSRLLCLSWICFSALCFSARAQVSRASSVTPNGLAPTPPMGWNSWNHFGCNIYENIIKEMADAMVSSGMKDAGYAYINIDDCWMDTVRDAQGRLQADPKRFPHGIKWLADYVHSKGLKLGIYSSAGTKTCAGYPASLDHEEIDAKTFASWGVDYLKYDNCYNQGRPLIERYQAMQQALAHCGRPIVFSICEWGLENPWEWAPRLGNLWRTTGDIRDSWESVMSILDQQVGLAKYAGPGHWNDPDMLEVGNGGMTTTEYRAHFSLWCILAAPLIAGNDLRHMSPETKEILTNQDMIAVDQDPLGKEGYKLQDEGDEEIWVKEMSDGSRVVLFLNRGEHTAFMTTDAHQAGLPDAPQYRLRDLWSHKESHTESLIRGFVPSHGVLVFRVWPVKS</sequence>
<dbReference type="Pfam" id="PF16499">
    <property type="entry name" value="Melibiase_2"/>
    <property type="match status" value="1"/>
</dbReference>
<name>A0A2M9CXV8_9BACT</name>
<dbReference type="InterPro" id="IPR017853">
    <property type="entry name" value="GH"/>
</dbReference>
<dbReference type="CDD" id="cd14792">
    <property type="entry name" value="GH27"/>
    <property type="match status" value="1"/>
</dbReference>
<dbReference type="OrthoDB" id="9807519at2"/>
<dbReference type="GO" id="GO:0004557">
    <property type="term" value="F:alpha-galactosidase activity"/>
    <property type="evidence" value="ECO:0007669"/>
    <property type="project" value="UniProtKB-EC"/>
</dbReference>
<comment type="caution">
    <text evidence="11">The sequence shown here is derived from an EMBL/GenBank/DDBJ whole genome shotgun (WGS) entry which is preliminary data.</text>
</comment>
<feature type="chain" id="PRO_5014786547" description="Alpha-galactosidase" evidence="9">
    <location>
        <begin position="27"/>
        <end position="397"/>
    </location>
</feature>
<evidence type="ECO:0000256" key="4">
    <source>
        <dbReference type="ARBA" id="ARBA00022729"/>
    </source>
</evidence>
<evidence type="ECO:0000256" key="2">
    <source>
        <dbReference type="ARBA" id="ARBA00009743"/>
    </source>
</evidence>
<evidence type="ECO:0000256" key="1">
    <source>
        <dbReference type="ARBA" id="ARBA00001255"/>
    </source>
</evidence>
<keyword evidence="5 8" id="KW-0378">Hydrolase</keyword>
<dbReference type="Pfam" id="PF17801">
    <property type="entry name" value="Melibiase_C"/>
    <property type="match status" value="1"/>
</dbReference>
<dbReference type="EMBL" id="PGFG01000001">
    <property type="protein sequence ID" value="PJJ76756.1"/>
    <property type="molecule type" value="Genomic_DNA"/>
</dbReference>
<keyword evidence="12" id="KW-1185">Reference proteome</keyword>
<dbReference type="InterPro" id="IPR013780">
    <property type="entry name" value="Glyco_hydro_b"/>
</dbReference>
<keyword evidence="7 8" id="KW-0326">Glycosidase</keyword>